<dbReference type="Gene3D" id="6.10.140.1330">
    <property type="match status" value="1"/>
</dbReference>
<dbReference type="Proteomes" id="UP000325577">
    <property type="component" value="Linkage Group LG19"/>
</dbReference>
<sequence length="340" mass="37185">MAFTKAFGNLKLVLLNGDKLPAKQEALKEAVVEIVNCRKGDPAYPLFKTVAIEQDCCFCTLIIEKFALTSREILAGRGFSRLLLAGILLDTGKLTNWCFGLPCRGYVSHELGIDMDLYALVFGESVLNYAMAISLYRTMSLEKIHASSGQNFFMKNGNIFFHTTIQKTATAVALLKEVQLTPLPSMAAPPSLVHQTTGQGTSSTQIQWPSKGSPACFTNLKAEAVLLILQCTRHLKSLDELVKTFTEIPLSSNLLEGQIPMTAAKRSSLSFPKLVSLDLGANELNSSFEGACKLENDSIHKPAEHIRTHYMSTESLDPEKGLTVILQKLKTLSAALSDLD</sequence>
<dbReference type="PANTHER" id="PTHR12112">
    <property type="entry name" value="BNIP - RELATED"/>
    <property type="match status" value="1"/>
</dbReference>
<dbReference type="EMBL" id="CM018042">
    <property type="protein sequence ID" value="KAA8532922.1"/>
    <property type="molecule type" value="Genomic_DNA"/>
</dbReference>
<gene>
    <name evidence="1" type="ORF">F0562_032961</name>
</gene>
<accession>A0A5J5AT68</accession>
<name>A0A5J5AT68_9ASTE</name>
<dbReference type="Gene3D" id="3.90.1640.10">
    <property type="entry name" value="inorganic pyrophosphatase (n-terminal core)"/>
    <property type="match status" value="1"/>
</dbReference>
<dbReference type="OrthoDB" id="374045at2759"/>
<organism evidence="1 2">
    <name type="scientific">Nyssa sinensis</name>
    <dbReference type="NCBI Taxonomy" id="561372"/>
    <lineage>
        <taxon>Eukaryota</taxon>
        <taxon>Viridiplantae</taxon>
        <taxon>Streptophyta</taxon>
        <taxon>Embryophyta</taxon>
        <taxon>Tracheophyta</taxon>
        <taxon>Spermatophyta</taxon>
        <taxon>Magnoliopsida</taxon>
        <taxon>eudicotyledons</taxon>
        <taxon>Gunneridae</taxon>
        <taxon>Pentapetalae</taxon>
        <taxon>asterids</taxon>
        <taxon>Cornales</taxon>
        <taxon>Nyssaceae</taxon>
        <taxon>Nyssa</taxon>
    </lineage>
</organism>
<keyword evidence="2" id="KW-1185">Reference proteome</keyword>
<dbReference type="PANTHER" id="PTHR12112:SF52">
    <property type="entry name" value="DHHA2 DOMAIN-CONTAINING PROTEIN"/>
    <property type="match status" value="1"/>
</dbReference>
<evidence type="ECO:0000313" key="2">
    <source>
        <dbReference type="Proteomes" id="UP000325577"/>
    </source>
</evidence>
<reference evidence="1 2" key="1">
    <citation type="submission" date="2019-09" db="EMBL/GenBank/DDBJ databases">
        <title>A chromosome-level genome assembly of the Chinese tupelo Nyssa sinensis.</title>
        <authorList>
            <person name="Yang X."/>
            <person name="Kang M."/>
            <person name="Yang Y."/>
            <person name="Xiong H."/>
            <person name="Wang M."/>
            <person name="Zhang Z."/>
            <person name="Wang Z."/>
            <person name="Wu H."/>
            <person name="Ma T."/>
            <person name="Liu J."/>
            <person name="Xi Z."/>
        </authorList>
    </citation>
    <scope>NUCLEOTIDE SEQUENCE [LARGE SCALE GENOMIC DNA]</scope>
    <source>
        <strain evidence="1">J267</strain>
        <tissue evidence="1">Leaf</tissue>
    </source>
</reference>
<dbReference type="GO" id="GO:0005737">
    <property type="term" value="C:cytoplasm"/>
    <property type="evidence" value="ECO:0007669"/>
    <property type="project" value="TreeGrafter"/>
</dbReference>
<protein>
    <submittedName>
        <fullName evidence="1">Uncharacterized protein</fullName>
    </submittedName>
</protein>
<dbReference type="GO" id="GO:0004309">
    <property type="term" value="F:exopolyphosphatase activity"/>
    <property type="evidence" value="ECO:0007669"/>
    <property type="project" value="TreeGrafter"/>
</dbReference>
<dbReference type="AlphaFoldDB" id="A0A5J5AT68"/>
<evidence type="ECO:0000313" key="1">
    <source>
        <dbReference type="EMBL" id="KAA8532922.1"/>
    </source>
</evidence>
<proteinExistence type="predicted"/>